<dbReference type="Proteomes" id="UP000749559">
    <property type="component" value="Unassembled WGS sequence"/>
</dbReference>
<evidence type="ECO:0000256" key="8">
    <source>
        <dbReference type="ARBA" id="ARBA00022989"/>
    </source>
</evidence>
<feature type="chain" id="PRO_5035929282" description="Protein kinase domain-containing protein" evidence="14">
    <location>
        <begin position="23"/>
        <end position="1254"/>
    </location>
</feature>
<dbReference type="GO" id="GO:0043235">
    <property type="term" value="C:receptor complex"/>
    <property type="evidence" value="ECO:0007669"/>
    <property type="project" value="TreeGrafter"/>
</dbReference>
<dbReference type="EMBL" id="CAIIXF020000003">
    <property type="protein sequence ID" value="CAH1779810.1"/>
    <property type="molecule type" value="Genomic_DNA"/>
</dbReference>
<keyword evidence="7 12" id="KW-0067">ATP-binding</keyword>
<feature type="signal peptide" evidence="14">
    <location>
        <begin position="1"/>
        <end position="22"/>
    </location>
</feature>
<dbReference type="InterPro" id="IPR011009">
    <property type="entry name" value="Kinase-like_dom_sf"/>
</dbReference>
<feature type="binding site" evidence="12">
    <location>
        <position position="934"/>
    </location>
    <ligand>
        <name>ATP</name>
        <dbReference type="ChEBI" id="CHEBI:30616"/>
    </ligand>
</feature>
<keyword evidence="17" id="KW-1185">Reference proteome</keyword>
<dbReference type="Gene3D" id="3.40.50.2300">
    <property type="match status" value="2"/>
</dbReference>
<dbReference type="SUPFAM" id="SSF56112">
    <property type="entry name" value="Protein kinase-like (PK-like)"/>
    <property type="match status" value="1"/>
</dbReference>
<dbReference type="GO" id="GO:0005886">
    <property type="term" value="C:plasma membrane"/>
    <property type="evidence" value="ECO:0007669"/>
    <property type="project" value="TreeGrafter"/>
</dbReference>
<gene>
    <name evidence="16" type="ORF">OFUS_LOCUS6580</name>
</gene>
<dbReference type="InterPro" id="IPR001245">
    <property type="entry name" value="Ser-Thr/Tyr_kinase_cat_dom"/>
</dbReference>
<keyword evidence="10" id="KW-0829">Tyrosine-protein kinase</keyword>
<dbReference type="Pfam" id="PF07714">
    <property type="entry name" value="PK_Tyr_Ser-Thr"/>
    <property type="match status" value="1"/>
</dbReference>
<dbReference type="PANTHER" id="PTHR24416:SF489">
    <property type="entry name" value="PROTEIN KINASE DOMAIN-CONTAINING PROTEIN"/>
    <property type="match status" value="1"/>
</dbReference>
<accession>A0A8S4NG86</accession>
<dbReference type="Pfam" id="PF01094">
    <property type="entry name" value="ANF_receptor"/>
    <property type="match status" value="1"/>
</dbReference>
<dbReference type="OrthoDB" id="73209at2759"/>
<evidence type="ECO:0000256" key="12">
    <source>
        <dbReference type="PROSITE-ProRule" id="PRU10141"/>
    </source>
</evidence>
<sequence length="1254" mass="142525">MKMWNQLVICLVVIATVADTKCLDEPDVLPKRKIMWNSLNGGKKELPLVLENSSRLSHQLTNAILKILLEEKLGYNKVEFNNTGHQSNVSEVLTRVAGCLGNSCPLLDDNKVVVNMETWVPPGYTIASIDNSMIRARVTDAGPLGPFGRFGWYIPNSFVDQQWKDHELIVDHWRVLQVGRITDKLSLKNNDIREVLLSKMKRPGIHRQQPYYCDSPKCIDGMLVADRCHRSRPEHNCATLLSSYTDLDSGQLEATIKNHDLKVNIAWLGEQLESFVTQCAEENIPTLFYNWEPNVLTNGDEFTRIKFDQRDFEKYQMRKMIWKELANAPGGKPAHDLFQSVHFTTSQYNDLLSSVKSLHPDINELACDWIKTHQPVWEPWMPSEETLSEGSKLYIGGIFTQASRAFSDPASVYGATMAIKDINANPDILKGYTLELLVENSSFDKKTALEKFIGYIYTKNPEKKVVGIMGPGLRETKELVQVANLFSTIIINYSEFEEYDDKHYPFFFNAKPSERQISQLYVEMFHQLGWSRVGLLISDGYDGPEEVLQDNSIDVITSIKVADADIIDNATAQKYLQQLKLLGVTIIVVHAEEYSTAVIMKEAFHQKMTAEYGYVWFLPYTPHWSMRNFEFEMDIEVVKATLGAMSLDMQFLDKPDTQVIGDHTVEQWKQSYMKTIKQEVGQNAYPSPLAPYTYESAWVFALALDRLNKEIDRGIEELFGEKKSNTFKNFTEFVSEIRFQGLAGEFSFQNNRRPGVINLFQYQMDSSQLINSSHLELVGQYKSYTGASERLNLTKVVWYDGGQIPSDIGDLEHSNSTELGPLEYCHVEALRAALGITCNEAKTVANIMGAVGFILIVMIALVVIKKRYDRKMKRTRARMQELGLMSDFTWLSLDEWEMARDQVVLNRKLGEGAFGTVYGGKCCINNEWQAVAVKTLKIGSTVEEKLDFLSEANIMKRFNHENIVKLRGVCTRGEPAYAIMEFMLFGDLKSYLSARRDLVGSKSKESHDVSALSLTRMALDVARGLKYLSDLNYVHRDIACRNMLLNSEKVVKIGDFGLTRSMYDSDYYRCNRKGRFPVRWWAPESLSEGKFTSKADMWSYGILLYEISTFGSFPYQGLSNNQVLKYVTSGFTLWLPKDINSKLRTLLMQCWLKDPEKRPTCDQIINVIHHNSKLIVPCLDAPMASVALETNGETGSDSLELPVSIQASQNHKLLRSVSEPSKDPVHPECQRLMDEMADDTVSGSSIHLDDLTTP</sequence>
<name>A0A8S4NG86_OWEFU</name>
<comment type="caution">
    <text evidence="16">The sequence shown here is derived from an EMBL/GenBank/DDBJ whole genome shotgun (WGS) entry which is preliminary data.</text>
</comment>
<keyword evidence="6" id="KW-0418">Kinase</keyword>
<keyword evidence="2" id="KW-0597">Phosphoprotein</keyword>
<evidence type="ECO:0000256" key="3">
    <source>
        <dbReference type="ARBA" id="ARBA00022679"/>
    </source>
</evidence>
<dbReference type="InterPro" id="IPR001828">
    <property type="entry name" value="ANF_lig-bd_rcpt"/>
</dbReference>
<evidence type="ECO:0000256" key="9">
    <source>
        <dbReference type="ARBA" id="ARBA00023136"/>
    </source>
</evidence>
<dbReference type="PROSITE" id="PS50011">
    <property type="entry name" value="PROTEIN_KINASE_DOM"/>
    <property type="match status" value="1"/>
</dbReference>
<evidence type="ECO:0000256" key="2">
    <source>
        <dbReference type="ARBA" id="ARBA00022553"/>
    </source>
</evidence>
<dbReference type="SMART" id="SM00219">
    <property type="entry name" value="TyrKc"/>
    <property type="match status" value="1"/>
</dbReference>
<evidence type="ECO:0000256" key="5">
    <source>
        <dbReference type="ARBA" id="ARBA00022741"/>
    </source>
</evidence>
<evidence type="ECO:0000256" key="11">
    <source>
        <dbReference type="ARBA" id="ARBA00051243"/>
    </source>
</evidence>
<dbReference type="Gene3D" id="1.10.510.10">
    <property type="entry name" value="Transferase(Phosphotransferase) domain 1"/>
    <property type="match status" value="1"/>
</dbReference>
<organism evidence="16 17">
    <name type="scientific">Owenia fusiformis</name>
    <name type="common">Polychaete worm</name>
    <dbReference type="NCBI Taxonomy" id="6347"/>
    <lineage>
        <taxon>Eukaryota</taxon>
        <taxon>Metazoa</taxon>
        <taxon>Spiralia</taxon>
        <taxon>Lophotrochozoa</taxon>
        <taxon>Annelida</taxon>
        <taxon>Polychaeta</taxon>
        <taxon>Sedentaria</taxon>
        <taxon>Canalipalpata</taxon>
        <taxon>Sabellida</taxon>
        <taxon>Oweniida</taxon>
        <taxon>Oweniidae</taxon>
        <taxon>Owenia</taxon>
    </lineage>
</organism>
<evidence type="ECO:0000256" key="6">
    <source>
        <dbReference type="ARBA" id="ARBA00022777"/>
    </source>
</evidence>
<dbReference type="InterPro" id="IPR000719">
    <property type="entry name" value="Prot_kinase_dom"/>
</dbReference>
<feature type="domain" description="Protein kinase" evidence="15">
    <location>
        <begin position="903"/>
        <end position="1172"/>
    </location>
</feature>
<dbReference type="SUPFAM" id="SSF53822">
    <property type="entry name" value="Periplasmic binding protein-like I"/>
    <property type="match status" value="1"/>
</dbReference>
<dbReference type="PANTHER" id="PTHR24416">
    <property type="entry name" value="TYROSINE-PROTEIN KINASE RECEPTOR"/>
    <property type="match status" value="1"/>
</dbReference>
<dbReference type="InterPro" id="IPR050122">
    <property type="entry name" value="RTK"/>
</dbReference>
<dbReference type="Gene3D" id="3.30.200.20">
    <property type="entry name" value="Phosphorylase Kinase, domain 1"/>
    <property type="match status" value="1"/>
</dbReference>
<evidence type="ECO:0000259" key="15">
    <source>
        <dbReference type="PROSITE" id="PS50011"/>
    </source>
</evidence>
<dbReference type="InterPro" id="IPR020635">
    <property type="entry name" value="Tyr_kinase_cat_dom"/>
</dbReference>
<keyword evidence="9 13" id="KW-0472">Membrane</keyword>
<dbReference type="InterPro" id="IPR017441">
    <property type="entry name" value="Protein_kinase_ATP_BS"/>
</dbReference>
<dbReference type="GO" id="GO:0007169">
    <property type="term" value="P:cell surface receptor protein tyrosine kinase signaling pathway"/>
    <property type="evidence" value="ECO:0007669"/>
    <property type="project" value="TreeGrafter"/>
</dbReference>
<evidence type="ECO:0000256" key="13">
    <source>
        <dbReference type="SAM" id="Phobius"/>
    </source>
</evidence>
<reference evidence="16" key="1">
    <citation type="submission" date="2022-03" db="EMBL/GenBank/DDBJ databases">
        <authorList>
            <person name="Martin C."/>
        </authorList>
    </citation>
    <scope>NUCLEOTIDE SEQUENCE</scope>
</reference>
<dbReference type="CDD" id="cd00192">
    <property type="entry name" value="PTKc"/>
    <property type="match status" value="1"/>
</dbReference>
<dbReference type="GO" id="GO:0004714">
    <property type="term" value="F:transmembrane receptor protein tyrosine kinase activity"/>
    <property type="evidence" value="ECO:0007669"/>
    <property type="project" value="UniProtKB-EC"/>
</dbReference>
<dbReference type="PROSITE" id="PS00109">
    <property type="entry name" value="PROTEIN_KINASE_TYR"/>
    <property type="match status" value="1"/>
</dbReference>
<dbReference type="AlphaFoldDB" id="A0A8S4NG86"/>
<comment type="catalytic activity">
    <reaction evidence="11">
        <text>L-tyrosyl-[protein] + ATP = O-phospho-L-tyrosyl-[protein] + ADP + H(+)</text>
        <dbReference type="Rhea" id="RHEA:10596"/>
        <dbReference type="Rhea" id="RHEA-COMP:10136"/>
        <dbReference type="Rhea" id="RHEA-COMP:20101"/>
        <dbReference type="ChEBI" id="CHEBI:15378"/>
        <dbReference type="ChEBI" id="CHEBI:30616"/>
        <dbReference type="ChEBI" id="CHEBI:46858"/>
        <dbReference type="ChEBI" id="CHEBI:61978"/>
        <dbReference type="ChEBI" id="CHEBI:456216"/>
        <dbReference type="EC" id="2.7.10.1"/>
    </reaction>
</comment>
<feature type="transmembrane region" description="Helical" evidence="13">
    <location>
        <begin position="844"/>
        <end position="864"/>
    </location>
</feature>
<evidence type="ECO:0000256" key="1">
    <source>
        <dbReference type="ARBA" id="ARBA00004167"/>
    </source>
</evidence>
<dbReference type="SUPFAM" id="SSF53850">
    <property type="entry name" value="Periplasmic binding protein-like II"/>
    <property type="match status" value="1"/>
</dbReference>
<evidence type="ECO:0000256" key="10">
    <source>
        <dbReference type="ARBA" id="ARBA00023137"/>
    </source>
</evidence>
<keyword evidence="8 13" id="KW-1133">Transmembrane helix</keyword>
<dbReference type="FunFam" id="1.10.510.10:FF:000554">
    <property type="entry name" value="Predicted protein"/>
    <property type="match status" value="1"/>
</dbReference>
<proteinExistence type="predicted"/>
<comment type="subcellular location">
    <subcellularLocation>
        <location evidence="1">Membrane</location>
        <topology evidence="1">Single-pass membrane protein</topology>
    </subcellularLocation>
</comment>
<keyword evidence="4 13" id="KW-0812">Transmembrane</keyword>
<evidence type="ECO:0000256" key="7">
    <source>
        <dbReference type="ARBA" id="ARBA00022840"/>
    </source>
</evidence>
<protein>
    <recommendedName>
        <fullName evidence="15">Protein kinase domain-containing protein</fullName>
    </recommendedName>
</protein>
<keyword evidence="5 12" id="KW-0547">Nucleotide-binding</keyword>
<dbReference type="GO" id="GO:0005524">
    <property type="term" value="F:ATP binding"/>
    <property type="evidence" value="ECO:0007669"/>
    <property type="project" value="UniProtKB-UniRule"/>
</dbReference>
<keyword evidence="14" id="KW-0732">Signal</keyword>
<dbReference type="InterPro" id="IPR008266">
    <property type="entry name" value="Tyr_kinase_AS"/>
</dbReference>
<evidence type="ECO:0000313" key="17">
    <source>
        <dbReference type="Proteomes" id="UP000749559"/>
    </source>
</evidence>
<evidence type="ECO:0000313" key="16">
    <source>
        <dbReference type="EMBL" id="CAH1779810.1"/>
    </source>
</evidence>
<evidence type="ECO:0000256" key="4">
    <source>
        <dbReference type="ARBA" id="ARBA00022692"/>
    </source>
</evidence>
<dbReference type="InterPro" id="IPR028082">
    <property type="entry name" value="Peripla_BP_I"/>
</dbReference>
<dbReference type="PROSITE" id="PS00107">
    <property type="entry name" value="PROTEIN_KINASE_ATP"/>
    <property type="match status" value="1"/>
</dbReference>
<evidence type="ECO:0000256" key="14">
    <source>
        <dbReference type="SAM" id="SignalP"/>
    </source>
</evidence>
<dbReference type="PRINTS" id="PR00109">
    <property type="entry name" value="TYRKINASE"/>
</dbReference>
<keyword evidence="3" id="KW-0808">Transferase</keyword>